<sequence>MSGMITNSFRFVCPFCKKGSNHKNDLRRHLRVHTGEKPFKCQFCCQTFKRKDSLKYHMSH</sequence>
<keyword evidence="2" id="KW-0479">Metal-binding</keyword>
<keyword evidence="13" id="KW-1185">Reference proteome</keyword>
<evidence type="ECO:0000256" key="9">
    <source>
        <dbReference type="ARBA" id="ARBA00023242"/>
    </source>
</evidence>
<name>A0A087SW81_STEMI</name>
<keyword evidence="3" id="KW-0677">Repeat</keyword>
<dbReference type="InterPro" id="IPR050457">
    <property type="entry name" value="ZnFinger_BTB_dom_contain"/>
</dbReference>
<dbReference type="SUPFAM" id="SSF57667">
    <property type="entry name" value="beta-beta-alpha zinc fingers"/>
    <property type="match status" value="1"/>
</dbReference>
<evidence type="ECO:0000256" key="2">
    <source>
        <dbReference type="ARBA" id="ARBA00022723"/>
    </source>
</evidence>
<dbReference type="Gene3D" id="3.30.160.60">
    <property type="entry name" value="Classic Zinc Finger"/>
    <property type="match status" value="2"/>
</dbReference>
<dbReference type="GO" id="GO:0008270">
    <property type="term" value="F:zinc ion binding"/>
    <property type="evidence" value="ECO:0007669"/>
    <property type="project" value="UniProtKB-KW"/>
</dbReference>
<dbReference type="Proteomes" id="UP000054359">
    <property type="component" value="Unassembled WGS sequence"/>
</dbReference>
<keyword evidence="8" id="KW-0804">Transcription</keyword>
<feature type="non-terminal residue" evidence="12">
    <location>
        <position position="60"/>
    </location>
</feature>
<dbReference type="EMBL" id="KK112237">
    <property type="protein sequence ID" value="KFM57120.1"/>
    <property type="molecule type" value="Genomic_DNA"/>
</dbReference>
<dbReference type="STRING" id="407821.A0A087SW81"/>
<feature type="domain" description="C2H2-type" evidence="11">
    <location>
        <begin position="39"/>
        <end position="60"/>
    </location>
</feature>
<dbReference type="OrthoDB" id="6436001at2759"/>
<dbReference type="PANTHER" id="PTHR46105:SF28">
    <property type="entry name" value="ZINC FINGER PROTEIN 37-LIKE"/>
    <property type="match status" value="1"/>
</dbReference>
<evidence type="ECO:0000256" key="5">
    <source>
        <dbReference type="ARBA" id="ARBA00022833"/>
    </source>
</evidence>
<dbReference type="AlphaFoldDB" id="A0A087SW81"/>
<dbReference type="FunFam" id="3.30.160.60:FF:000325">
    <property type="entry name" value="ZFP90 zinc finger protein"/>
    <property type="match status" value="1"/>
</dbReference>
<comment type="subcellular location">
    <subcellularLocation>
        <location evidence="1">Nucleus</location>
    </subcellularLocation>
</comment>
<evidence type="ECO:0000256" key="10">
    <source>
        <dbReference type="PROSITE-ProRule" id="PRU00042"/>
    </source>
</evidence>
<keyword evidence="4 10" id="KW-0863">Zinc-finger</keyword>
<feature type="domain" description="C2H2-type" evidence="11">
    <location>
        <begin position="11"/>
        <end position="38"/>
    </location>
</feature>
<dbReference type="PANTHER" id="PTHR46105">
    <property type="entry name" value="AGAP004733-PA"/>
    <property type="match status" value="1"/>
</dbReference>
<keyword evidence="7" id="KW-0238">DNA-binding</keyword>
<keyword evidence="6" id="KW-0805">Transcription regulation</keyword>
<dbReference type="GO" id="GO:0005634">
    <property type="term" value="C:nucleus"/>
    <property type="evidence" value="ECO:0007669"/>
    <property type="project" value="UniProtKB-SubCell"/>
</dbReference>
<evidence type="ECO:0000256" key="8">
    <source>
        <dbReference type="ARBA" id="ARBA00023163"/>
    </source>
</evidence>
<dbReference type="GO" id="GO:0000981">
    <property type="term" value="F:DNA-binding transcription factor activity, RNA polymerase II-specific"/>
    <property type="evidence" value="ECO:0007669"/>
    <property type="project" value="TreeGrafter"/>
</dbReference>
<keyword evidence="5" id="KW-0862">Zinc</keyword>
<proteinExistence type="predicted"/>
<gene>
    <name evidence="12" type="ORF">X975_17321</name>
</gene>
<evidence type="ECO:0000256" key="7">
    <source>
        <dbReference type="ARBA" id="ARBA00023125"/>
    </source>
</evidence>
<evidence type="ECO:0000259" key="11">
    <source>
        <dbReference type="PROSITE" id="PS50157"/>
    </source>
</evidence>
<reference evidence="12 13" key="1">
    <citation type="submission" date="2013-11" db="EMBL/GenBank/DDBJ databases">
        <title>Genome sequencing of Stegodyphus mimosarum.</title>
        <authorList>
            <person name="Bechsgaard J."/>
        </authorList>
    </citation>
    <scope>NUCLEOTIDE SEQUENCE [LARGE SCALE GENOMIC DNA]</scope>
</reference>
<dbReference type="InterPro" id="IPR013087">
    <property type="entry name" value="Znf_C2H2_type"/>
</dbReference>
<accession>A0A087SW81</accession>
<evidence type="ECO:0000256" key="4">
    <source>
        <dbReference type="ARBA" id="ARBA00022771"/>
    </source>
</evidence>
<protein>
    <submittedName>
        <fullName evidence="12">Zinc finger and BTB domain-containing protein 8A</fullName>
    </submittedName>
</protein>
<dbReference type="FunFam" id="3.30.160.60:FF:000264">
    <property type="entry name" value="Zinc finger protein 236"/>
    <property type="match status" value="1"/>
</dbReference>
<dbReference type="InterPro" id="IPR036236">
    <property type="entry name" value="Znf_C2H2_sf"/>
</dbReference>
<dbReference type="PROSITE" id="PS50157">
    <property type="entry name" value="ZINC_FINGER_C2H2_2"/>
    <property type="match status" value="2"/>
</dbReference>
<dbReference type="GO" id="GO:0000978">
    <property type="term" value="F:RNA polymerase II cis-regulatory region sequence-specific DNA binding"/>
    <property type="evidence" value="ECO:0007669"/>
    <property type="project" value="TreeGrafter"/>
</dbReference>
<evidence type="ECO:0000313" key="13">
    <source>
        <dbReference type="Proteomes" id="UP000054359"/>
    </source>
</evidence>
<organism evidence="12 13">
    <name type="scientific">Stegodyphus mimosarum</name>
    <name type="common">African social velvet spider</name>
    <dbReference type="NCBI Taxonomy" id="407821"/>
    <lineage>
        <taxon>Eukaryota</taxon>
        <taxon>Metazoa</taxon>
        <taxon>Ecdysozoa</taxon>
        <taxon>Arthropoda</taxon>
        <taxon>Chelicerata</taxon>
        <taxon>Arachnida</taxon>
        <taxon>Araneae</taxon>
        <taxon>Araneomorphae</taxon>
        <taxon>Entelegynae</taxon>
        <taxon>Eresoidea</taxon>
        <taxon>Eresidae</taxon>
        <taxon>Stegodyphus</taxon>
    </lineage>
</organism>
<dbReference type="SMART" id="SM00355">
    <property type="entry name" value="ZnF_C2H2"/>
    <property type="match status" value="2"/>
</dbReference>
<evidence type="ECO:0000256" key="6">
    <source>
        <dbReference type="ARBA" id="ARBA00023015"/>
    </source>
</evidence>
<keyword evidence="9" id="KW-0539">Nucleus</keyword>
<evidence type="ECO:0000256" key="1">
    <source>
        <dbReference type="ARBA" id="ARBA00004123"/>
    </source>
</evidence>
<evidence type="ECO:0000256" key="3">
    <source>
        <dbReference type="ARBA" id="ARBA00022737"/>
    </source>
</evidence>
<evidence type="ECO:0000313" key="12">
    <source>
        <dbReference type="EMBL" id="KFM57120.1"/>
    </source>
</evidence>
<dbReference type="Pfam" id="PF00096">
    <property type="entry name" value="zf-C2H2"/>
    <property type="match status" value="1"/>
</dbReference>